<gene>
    <name evidence="2" type="ORF">acsn021_30030</name>
</gene>
<keyword evidence="3" id="KW-1185">Reference proteome</keyword>
<sequence length="66" mass="6919">MDCAFILPFITADESIVTGPLMSTAPLTAPIITPAVAVISTMLTVSIPILTLTSLVMQPSNRFATI</sequence>
<keyword evidence="1" id="KW-0472">Membrane</keyword>
<dbReference type="KEGG" id="acel:acsn021_30030"/>
<dbReference type="AlphaFoldDB" id="A0A6S6QXR4"/>
<dbReference type="Proteomes" id="UP000515561">
    <property type="component" value="Chromosome"/>
</dbReference>
<evidence type="ECO:0000256" key="1">
    <source>
        <dbReference type="SAM" id="Phobius"/>
    </source>
</evidence>
<proteinExistence type="predicted"/>
<keyword evidence="1" id="KW-1133">Transmembrane helix</keyword>
<protein>
    <submittedName>
        <fullName evidence="2">Uncharacterized protein</fullName>
    </submittedName>
</protein>
<evidence type="ECO:0000313" key="2">
    <source>
        <dbReference type="EMBL" id="BCJ95434.1"/>
    </source>
</evidence>
<evidence type="ECO:0000313" key="3">
    <source>
        <dbReference type="Proteomes" id="UP000515561"/>
    </source>
</evidence>
<name>A0A6S6QXR4_9FIRM</name>
<accession>A0A6S6QXR4</accession>
<dbReference type="EMBL" id="AP023367">
    <property type="protein sequence ID" value="BCJ95434.1"/>
    <property type="molecule type" value="Genomic_DNA"/>
</dbReference>
<feature type="transmembrane region" description="Helical" evidence="1">
    <location>
        <begin position="31"/>
        <end position="57"/>
    </location>
</feature>
<keyword evidence="1" id="KW-0812">Transmembrane</keyword>
<organism evidence="2 3">
    <name type="scientific">Anaerocolumna cellulosilytica</name>
    <dbReference type="NCBI Taxonomy" id="433286"/>
    <lineage>
        <taxon>Bacteria</taxon>
        <taxon>Bacillati</taxon>
        <taxon>Bacillota</taxon>
        <taxon>Clostridia</taxon>
        <taxon>Lachnospirales</taxon>
        <taxon>Lachnospiraceae</taxon>
        <taxon>Anaerocolumna</taxon>
    </lineage>
</organism>
<reference evidence="2 3" key="1">
    <citation type="journal article" date="2016" name="Int. J. Syst. Evol. Microbiol.">
        <title>Descriptions of Anaerotaenia torta gen. nov., sp. nov. and Anaerocolumna cellulosilytica gen. nov., sp. nov. isolated from a methanogenic reactor of cattle waste.</title>
        <authorList>
            <person name="Uek A."/>
            <person name="Ohtaki Y."/>
            <person name="Kaku N."/>
            <person name="Ueki K."/>
        </authorList>
    </citation>
    <scope>NUCLEOTIDE SEQUENCE [LARGE SCALE GENOMIC DNA]</scope>
    <source>
        <strain evidence="2 3">SN021</strain>
    </source>
</reference>